<dbReference type="KEGG" id="vg:80266152"/>
<dbReference type="RefSeq" id="YP_010766473.1">
    <property type="nucleotide sequence ID" value="NC_073679.1"/>
</dbReference>
<proteinExistence type="predicted"/>
<protein>
    <submittedName>
        <fullName evidence="1">Uncharacterized protein</fullName>
    </submittedName>
</protein>
<evidence type="ECO:0000313" key="1">
    <source>
        <dbReference type="EMBL" id="UOL48517.1"/>
    </source>
</evidence>
<dbReference type="GeneID" id="80266152"/>
<keyword evidence="2" id="KW-1185">Reference proteome</keyword>
<reference evidence="1 2" key="1">
    <citation type="submission" date="2022-02" db="EMBL/GenBank/DDBJ databases">
        <authorList>
            <person name="Gylling M."/>
        </authorList>
    </citation>
    <scope>NUCLEOTIDE SEQUENCE [LARGE SCALE GENOMIC DNA]</scope>
</reference>
<dbReference type="Proteomes" id="UP000831298">
    <property type="component" value="Segment"/>
</dbReference>
<organism evidence="1 2">
    <name type="scientific">Pseudomonas phage Kremar</name>
    <dbReference type="NCBI Taxonomy" id="2928831"/>
    <lineage>
        <taxon>Viruses</taxon>
        <taxon>Duplodnaviria</taxon>
        <taxon>Heunggongvirae</taxon>
        <taxon>Uroviricota</taxon>
        <taxon>Caudoviricetes</taxon>
        <taxon>Vandenendeviridae</taxon>
        <taxon>Gorskivirinae</taxon>
        <taxon>Kremarvirus</taxon>
        <taxon>Kremarvirus kremar</taxon>
    </lineage>
</organism>
<evidence type="ECO:0000313" key="2">
    <source>
        <dbReference type="Proteomes" id="UP000831298"/>
    </source>
</evidence>
<accession>A0AAE9KGG1</accession>
<sequence length="65" mass="7701">MTLVMVKEGKLPAEKFYIGRCTTCKSEYRAQQKDLTYECDYRESSYVHKCTLKGCNNLVYFTEER</sequence>
<dbReference type="EMBL" id="OM982620">
    <property type="protein sequence ID" value="UOL48517.1"/>
    <property type="molecule type" value="Genomic_DNA"/>
</dbReference>
<name>A0AAE9KGG1_9CAUD</name>